<protein>
    <submittedName>
        <fullName evidence="1">Uncharacterized protein</fullName>
    </submittedName>
</protein>
<dbReference type="EMBL" id="AP029172">
    <property type="protein sequence ID" value="BFD47149.1"/>
    <property type="molecule type" value="Genomic_DNA"/>
</dbReference>
<accession>A0AAT9GBE8</accession>
<evidence type="ECO:0000313" key="1">
    <source>
        <dbReference type="EMBL" id="BFD47149.1"/>
    </source>
</evidence>
<dbReference type="AlphaFoldDB" id="A0AAT9GBE8"/>
<sequence>MINVSSKKEFDMSKYSIKTVAGSKEKDLRWLEPYEGKFSRTVPRGGFDG</sequence>
<organism evidence="1">
    <name type="scientific">Wolbachia endosymbiont of Sergentomyia squamirostris</name>
    <dbReference type="NCBI Taxonomy" id="3113640"/>
    <lineage>
        <taxon>Bacteria</taxon>
        <taxon>Pseudomonadati</taxon>
        <taxon>Pseudomonadota</taxon>
        <taxon>Alphaproteobacteria</taxon>
        <taxon>Rickettsiales</taxon>
        <taxon>Anaplasmataceae</taxon>
        <taxon>Wolbachieae</taxon>
        <taxon>Wolbachia</taxon>
    </lineage>
</organism>
<gene>
    <name evidence="1" type="ORF">DMENIID0003_02230</name>
</gene>
<proteinExistence type="predicted"/>
<name>A0AAT9GBE8_9RICK</name>
<reference evidence="1" key="1">
    <citation type="submission" date="2024-01" db="EMBL/GenBank/DDBJ databases">
        <title>Sequencing the genomes of a sandfly, Sergentomyia squamirostris, and its two endosymbionts.</title>
        <authorList>
            <person name="Itokawa K."/>
            <person name="Sanjoba C."/>
        </authorList>
    </citation>
    <scope>NUCLEOTIDE SEQUENCE</scope>
    <source>
        <strain evidence="1">WSSQ</strain>
    </source>
</reference>